<evidence type="ECO:0000313" key="4">
    <source>
        <dbReference type="EMBL" id="MWB78617.1"/>
    </source>
</evidence>
<protein>
    <submittedName>
        <fullName evidence="4">GNAT family N-acetyltransferase</fullName>
    </submittedName>
</protein>
<keyword evidence="5" id="KW-1185">Reference proteome</keyword>
<dbReference type="RefSeq" id="WP_160382829.1">
    <property type="nucleotide sequence ID" value="NZ_WNXQ01000005.1"/>
</dbReference>
<dbReference type="InterPro" id="IPR016181">
    <property type="entry name" value="Acyl_CoA_acyltransferase"/>
</dbReference>
<proteinExistence type="predicted"/>
<sequence length="169" mass="18175">MTAHALRPATPADAAEVAALHLTIWRETYGELAPPEALEALDLPMRLRQWTGLLTRTDGTGATLALDDAGLAGFVTIGPAGYDQMGERGEVKHLYIAARARRSGLGTRLLSHGIEQLRAGGYPGAALVVVRQNAGARAFYTRMGGVETARFSDPGPLWRSENVMMTWAF</sequence>
<dbReference type="InterPro" id="IPR000182">
    <property type="entry name" value="GNAT_dom"/>
</dbReference>
<name>A0A844W458_9RHOB</name>
<dbReference type="Pfam" id="PF00583">
    <property type="entry name" value="Acetyltransf_1"/>
    <property type="match status" value="1"/>
</dbReference>
<dbReference type="CDD" id="cd04301">
    <property type="entry name" value="NAT_SF"/>
    <property type="match status" value="1"/>
</dbReference>
<dbReference type="GO" id="GO:0016747">
    <property type="term" value="F:acyltransferase activity, transferring groups other than amino-acyl groups"/>
    <property type="evidence" value="ECO:0007669"/>
    <property type="project" value="InterPro"/>
</dbReference>
<dbReference type="PANTHER" id="PTHR43877:SF2">
    <property type="entry name" value="AMINOALKYLPHOSPHONATE N-ACETYLTRANSFERASE-RELATED"/>
    <property type="match status" value="1"/>
</dbReference>
<evidence type="ECO:0000256" key="2">
    <source>
        <dbReference type="ARBA" id="ARBA00023315"/>
    </source>
</evidence>
<reference evidence="4 5" key="1">
    <citation type="submission" date="2019-11" db="EMBL/GenBank/DDBJ databases">
        <title>Pseudooceanicola pacifica sp. nov., isolated from deep-sea sediment of the Pacific Ocean.</title>
        <authorList>
            <person name="Lyu L."/>
        </authorList>
    </citation>
    <scope>NUCLEOTIDE SEQUENCE [LARGE SCALE GENOMIC DNA]</scope>
    <source>
        <strain evidence="4 5">216_PA32_1</strain>
    </source>
</reference>
<keyword evidence="1 4" id="KW-0808">Transferase</keyword>
<accession>A0A844W458</accession>
<dbReference type="Gene3D" id="3.40.630.30">
    <property type="match status" value="1"/>
</dbReference>
<dbReference type="PROSITE" id="PS51186">
    <property type="entry name" value="GNAT"/>
    <property type="match status" value="1"/>
</dbReference>
<comment type="caution">
    <text evidence="4">The sequence shown here is derived from an EMBL/GenBank/DDBJ whole genome shotgun (WGS) entry which is preliminary data.</text>
</comment>
<gene>
    <name evidence="4" type="ORF">GLS40_11310</name>
</gene>
<feature type="domain" description="N-acetyltransferase" evidence="3">
    <location>
        <begin position="4"/>
        <end position="169"/>
    </location>
</feature>
<dbReference type="PANTHER" id="PTHR43877">
    <property type="entry name" value="AMINOALKYLPHOSPHONATE N-ACETYLTRANSFERASE-RELATED-RELATED"/>
    <property type="match status" value="1"/>
</dbReference>
<keyword evidence="2" id="KW-0012">Acyltransferase</keyword>
<dbReference type="Proteomes" id="UP000443843">
    <property type="component" value="Unassembled WGS sequence"/>
</dbReference>
<dbReference type="SUPFAM" id="SSF55729">
    <property type="entry name" value="Acyl-CoA N-acyltransferases (Nat)"/>
    <property type="match status" value="1"/>
</dbReference>
<evidence type="ECO:0000313" key="5">
    <source>
        <dbReference type="Proteomes" id="UP000443843"/>
    </source>
</evidence>
<evidence type="ECO:0000259" key="3">
    <source>
        <dbReference type="PROSITE" id="PS51186"/>
    </source>
</evidence>
<dbReference type="EMBL" id="WNXQ01000005">
    <property type="protein sequence ID" value="MWB78617.1"/>
    <property type="molecule type" value="Genomic_DNA"/>
</dbReference>
<dbReference type="InterPro" id="IPR050832">
    <property type="entry name" value="Bact_Acetyltransf"/>
</dbReference>
<organism evidence="4 5">
    <name type="scientific">Pseudooceanicola pacificus</name>
    <dbReference type="NCBI Taxonomy" id="2676438"/>
    <lineage>
        <taxon>Bacteria</taxon>
        <taxon>Pseudomonadati</taxon>
        <taxon>Pseudomonadota</taxon>
        <taxon>Alphaproteobacteria</taxon>
        <taxon>Rhodobacterales</taxon>
        <taxon>Paracoccaceae</taxon>
        <taxon>Pseudooceanicola</taxon>
    </lineage>
</organism>
<dbReference type="AlphaFoldDB" id="A0A844W458"/>
<evidence type="ECO:0000256" key="1">
    <source>
        <dbReference type="ARBA" id="ARBA00022679"/>
    </source>
</evidence>